<accession>K0XDF0</accession>
<keyword evidence="2" id="KW-1185">Reference proteome</keyword>
<evidence type="ECO:0000313" key="2">
    <source>
        <dbReference type="Proteomes" id="UP000006044"/>
    </source>
</evidence>
<dbReference type="EMBL" id="ADLE01000001">
    <property type="protein sequence ID" value="EJZ65879.1"/>
    <property type="molecule type" value="Genomic_DNA"/>
</dbReference>
<dbReference type="Proteomes" id="UP000006044">
    <property type="component" value="Unassembled WGS sequence"/>
</dbReference>
<organism evidence="1 2">
    <name type="scientific">Barnesiella intestinihominis YIT 11860</name>
    <dbReference type="NCBI Taxonomy" id="742726"/>
    <lineage>
        <taxon>Bacteria</taxon>
        <taxon>Pseudomonadati</taxon>
        <taxon>Bacteroidota</taxon>
        <taxon>Bacteroidia</taxon>
        <taxon>Bacteroidales</taxon>
        <taxon>Barnesiellaceae</taxon>
        <taxon>Barnesiella</taxon>
    </lineage>
</organism>
<name>K0XDF0_9BACT</name>
<sequence>MVLTFHKNTNNNQHTNHFHLGVLFFITKHFNMFFSTKREITLTRLITKRYFSESIVFITF</sequence>
<reference evidence="1 2" key="1">
    <citation type="submission" date="2012-08" db="EMBL/GenBank/DDBJ databases">
        <title>The Genome Sequence of Barnesiella intestinihominis YIT 11860.</title>
        <authorList>
            <consortium name="The Broad Institute Genome Sequencing Platform"/>
            <person name="Earl A."/>
            <person name="Ward D."/>
            <person name="Feldgarden M."/>
            <person name="Gevers D."/>
            <person name="Morotomi M."/>
            <person name="Walker B."/>
            <person name="Young S.K."/>
            <person name="Zeng Q."/>
            <person name="Gargeya S."/>
            <person name="Fitzgerald M."/>
            <person name="Haas B."/>
            <person name="Abouelleil A."/>
            <person name="Alvarado L."/>
            <person name="Arachchi H.M."/>
            <person name="Berlin A.M."/>
            <person name="Chapman S.B."/>
            <person name="Goldberg J."/>
            <person name="Griggs A."/>
            <person name="Gujja S."/>
            <person name="Hansen M."/>
            <person name="Howarth C."/>
            <person name="Imamovic A."/>
            <person name="Larimer J."/>
            <person name="McCowen C."/>
            <person name="Montmayeur A."/>
            <person name="Murphy C."/>
            <person name="Neiman D."/>
            <person name="Pearson M."/>
            <person name="Priest M."/>
            <person name="Roberts A."/>
            <person name="Saif S."/>
            <person name="Shea T."/>
            <person name="Sisk P."/>
            <person name="Sykes S."/>
            <person name="Wortman J."/>
            <person name="Nusbaum C."/>
            <person name="Birren B."/>
        </authorList>
    </citation>
    <scope>NUCLEOTIDE SEQUENCE [LARGE SCALE GENOMIC DNA]</scope>
    <source>
        <strain evidence="1 2">YIT 11860</strain>
    </source>
</reference>
<proteinExistence type="predicted"/>
<evidence type="ECO:0000313" key="1">
    <source>
        <dbReference type="EMBL" id="EJZ65879.1"/>
    </source>
</evidence>
<gene>
    <name evidence="1" type="ORF">HMPREF9448_00049</name>
</gene>
<dbReference type="HOGENOM" id="CLU_2931931_0_0_10"/>
<dbReference type="STRING" id="742726.HMPREF9448_00049"/>
<protein>
    <submittedName>
        <fullName evidence="1">Uncharacterized protein</fullName>
    </submittedName>
</protein>
<dbReference type="AlphaFoldDB" id="K0XDF0"/>
<comment type="caution">
    <text evidence="1">The sequence shown here is derived from an EMBL/GenBank/DDBJ whole genome shotgun (WGS) entry which is preliminary data.</text>
</comment>